<evidence type="ECO:0000313" key="3">
    <source>
        <dbReference type="Proteomes" id="UP001589740"/>
    </source>
</evidence>
<dbReference type="RefSeq" id="WP_380572117.1">
    <property type="nucleotide sequence ID" value="NZ_JBHMAH010000031.1"/>
</dbReference>
<comment type="caution">
    <text evidence="2">The sequence shown here is derived from an EMBL/GenBank/DDBJ whole genome shotgun (WGS) entry which is preliminary data.</text>
</comment>
<dbReference type="Pfam" id="PF09586">
    <property type="entry name" value="YfhO"/>
    <property type="match status" value="1"/>
</dbReference>
<gene>
    <name evidence="2" type="ORF">ACFFLE_09865</name>
</gene>
<dbReference type="Proteomes" id="UP001589740">
    <property type="component" value="Unassembled WGS sequence"/>
</dbReference>
<feature type="transmembrane region" description="Helical" evidence="1">
    <location>
        <begin position="116"/>
        <end position="137"/>
    </location>
</feature>
<evidence type="ECO:0000256" key="1">
    <source>
        <dbReference type="SAM" id="Phobius"/>
    </source>
</evidence>
<name>A0ABV5Z5J5_9STAP</name>
<evidence type="ECO:0000313" key="2">
    <source>
        <dbReference type="EMBL" id="MFB9861369.1"/>
    </source>
</evidence>
<dbReference type="EMBL" id="JBHMAH010000031">
    <property type="protein sequence ID" value="MFB9861369.1"/>
    <property type="molecule type" value="Genomic_DNA"/>
</dbReference>
<dbReference type="PANTHER" id="PTHR38454">
    <property type="entry name" value="INTEGRAL MEMBRANE PROTEIN-RELATED"/>
    <property type="match status" value="1"/>
</dbReference>
<feature type="transmembrane region" description="Helical" evidence="1">
    <location>
        <begin position="143"/>
        <end position="160"/>
    </location>
</feature>
<feature type="transmembrane region" description="Helical" evidence="1">
    <location>
        <begin position="353"/>
        <end position="369"/>
    </location>
</feature>
<dbReference type="PANTHER" id="PTHR38454:SF1">
    <property type="entry name" value="INTEGRAL MEMBRANE PROTEIN"/>
    <property type="match status" value="1"/>
</dbReference>
<reference evidence="2 3" key="1">
    <citation type="submission" date="2024-09" db="EMBL/GenBank/DDBJ databases">
        <authorList>
            <person name="Sun Q."/>
            <person name="Mori K."/>
        </authorList>
    </citation>
    <scope>NUCLEOTIDE SEQUENCE [LARGE SCALE GENOMIC DNA]</scope>
    <source>
        <strain evidence="2 3">JCM 12822</strain>
    </source>
</reference>
<sequence>MKAPFSAIHLIVLISVLSVLSHSYLVWRFLSPTDDKLKVFMTGANDGLEQMLPMQLYLYEKFREGTLFYDTDFGLGGDFYTDLAYYYSTNIIHHINMILVRVAEFFIGLDVASIDFWAYNAFFISILKTFLIIYFTYRFLKSIGSAPIPALVGGFIFAASPTYFRFTIFWSFFSDVFIWLPLTLWAIEILIRKGRRGLFIFAVAATMINNFYFAYYQFIIALVYLGVRLFFKKSGDASRIDTLKRAIPSGLLGAGISCVAFFHAVRGFFNNDDREYEVTVPLVSELGWQDNIFYENYLIIILFLALQALFTMKLYRHYFFRLFAVLTIVFMLFTLSPYVDTFFNGFQQPQKRWHYMLVFFQAALIALYLSKFRTIPLKQYLTSLIPVYIIIALSAWIKGDIVIWVWIIPLIQFLGYLLYFRWGNRPLVQSAHISAIITYVMMVAASHTESQIYHDGITDRNHLFYINSNHYASDLQEYNIDWIQQRKQPEQKIDYKVKEQDNTPLYMDFNGTSLYSSIIDGEIIDFYYNDLKVNIRYESISRYSTFQSRSNLFSLFNVDYMMRGKHHYGIPLKFSPIKEDGTYTVYENTLPLPFVRQASRIYDPDELEGPLEREHAMLKGIVTDARPPNASEPSPENIMGEIEIAPQNASYTNGILEIPSDDGGFMFDFSNIEAAEESDVYIEMSIELMEPIKRFTIDVDGYPNERLFATSKYRTYADDLLYRVKLKDKIPISFPEGRYAVDIEGVYIEDYDLLEQQSRKEPPSYTVTEKANSYIIELDDPEPGLITVPMIFREGMTATGDASGKLDTFRANYLMTGFETEGDSVVTISYTPPYYWTTLLVSIVSLILSVFWVPAKDFRKKGK</sequence>
<feature type="transmembrane region" description="Helical" evidence="1">
    <location>
        <begin position="199"/>
        <end position="225"/>
    </location>
</feature>
<feature type="transmembrane region" description="Helical" evidence="1">
    <location>
        <begin position="427"/>
        <end position="445"/>
    </location>
</feature>
<proteinExistence type="predicted"/>
<feature type="transmembrane region" description="Helical" evidence="1">
    <location>
        <begin position="318"/>
        <end position="338"/>
    </location>
</feature>
<organism evidence="2 3">
    <name type="scientific">Salinicoccus siamensis</name>
    <dbReference type="NCBI Taxonomy" id="381830"/>
    <lineage>
        <taxon>Bacteria</taxon>
        <taxon>Bacillati</taxon>
        <taxon>Bacillota</taxon>
        <taxon>Bacilli</taxon>
        <taxon>Bacillales</taxon>
        <taxon>Staphylococcaceae</taxon>
        <taxon>Salinicoccus</taxon>
    </lineage>
</organism>
<feature type="transmembrane region" description="Helical" evidence="1">
    <location>
        <begin position="292"/>
        <end position="311"/>
    </location>
</feature>
<keyword evidence="1" id="KW-0472">Membrane</keyword>
<protein>
    <submittedName>
        <fullName evidence="2">YfhO family protein</fullName>
    </submittedName>
</protein>
<keyword evidence="1" id="KW-0812">Transmembrane</keyword>
<feature type="transmembrane region" description="Helical" evidence="1">
    <location>
        <begin position="381"/>
        <end position="397"/>
    </location>
</feature>
<dbReference type="InterPro" id="IPR018580">
    <property type="entry name" value="Uncharacterised_YfhO"/>
</dbReference>
<accession>A0ABV5Z5J5</accession>
<feature type="transmembrane region" description="Helical" evidence="1">
    <location>
        <begin position="834"/>
        <end position="853"/>
    </location>
</feature>
<feature type="transmembrane region" description="Helical" evidence="1">
    <location>
        <begin position="403"/>
        <end position="420"/>
    </location>
</feature>
<keyword evidence="1" id="KW-1133">Transmembrane helix</keyword>
<feature type="transmembrane region" description="Helical" evidence="1">
    <location>
        <begin position="167"/>
        <end position="187"/>
    </location>
</feature>
<feature type="transmembrane region" description="Helical" evidence="1">
    <location>
        <begin position="7"/>
        <end position="27"/>
    </location>
</feature>
<keyword evidence="3" id="KW-1185">Reference proteome</keyword>